<feature type="domain" description="Glycosyltransferase subfamily 4-like N-terminal" evidence="2">
    <location>
        <begin position="73"/>
        <end position="214"/>
    </location>
</feature>
<dbReference type="Gene3D" id="3.40.50.2000">
    <property type="entry name" value="Glycogen Phosphorylase B"/>
    <property type="match status" value="2"/>
</dbReference>
<keyword evidence="3" id="KW-0328">Glycosyltransferase</keyword>
<dbReference type="AlphaFoldDB" id="A0A8J7RN20"/>
<comment type="caution">
    <text evidence="3">The sequence shown here is derived from an EMBL/GenBank/DDBJ whole genome shotgun (WGS) entry which is preliminary data.</text>
</comment>
<protein>
    <submittedName>
        <fullName evidence="3">Glycosyltransferase</fullName>
        <ecNumber evidence="3">2.4.-.-</ecNumber>
    </submittedName>
</protein>
<evidence type="ECO:0000259" key="2">
    <source>
        <dbReference type="Pfam" id="PF13439"/>
    </source>
</evidence>
<evidence type="ECO:0000313" key="3">
    <source>
        <dbReference type="EMBL" id="MBP0441371.1"/>
    </source>
</evidence>
<accession>A0A8J7RN20</accession>
<name>A0A8J7RN20_9HYPH</name>
<dbReference type="SUPFAM" id="SSF53756">
    <property type="entry name" value="UDP-Glycosyltransferase/glycogen phosphorylase"/>
    <property type="match status" value="1"/>
</dbReference>
<proteinExistence type="predicted"/>
<keyword evidence="3" id="KW-0808">Transferase</keyword>
<sequence length="412" mass="46809">MKVLVIAHAHPDFSVGGGEIAAYNLYTTLRDDPDTTGALFLARSDLGTIGHGAIVSRRPGEYLWRQDMGDWFKLRTANALAVVKDFRAFLRQHRPDTIYVHHYAHMGLELLREIRHTLPQAKLVLTLHEYTAICNHQGQMVKTDSTKRLCYRASLEDCHLCFPAVSPESFWLRRRYIEKHFQVVDMFVSPSEFLRQRYIDWGIPADRITVIENGQPSFARDIPRRGQPGIQKIGFFGQVTEYKGVDILLKGLSLVPPDARRDLRVEIHGANLEQRSEAFQVLIKELRAPLLEEGCLRWVGGYERTELFRKMSQVDWVVIPSIWWENSPMVIQEALVCGKPVLAADIGGMAEKVRDGVTGLHFEARNPFDLAEKLTMIAQGYVPAGVEQPDLLKSVSYAESARLYKRLVASLT</sequence>
<dbReference type="Pfam" id="PF13439">
    <property type="entry name" value="Glyco_transf_4"/>
    <property type="match status" value="1"/>
</dbReference>
<dbReference type="GO" id="GO:0016757">
    <property type="term" value="F:glycosyltransferase activity"/>
    <property type="evidence" value="ECO:0007669"/>
    <property type="project" value="UniProtKB-KW"/>
</dbReference>
<evidence type="ECO:0000313" key="4">
    <source>
        <dbReference type="Proteomes" id="UP000666240"/>
    </source>
</evidence>
<organism evidence="3 4">
    <name type="scientific">Tianweitania sediminis</name>
    <dbReference type="NCBI Taxonomy" id="1502156"/>
    <lineage>
        <taxon>Bacteria</taxon>
        <taxon>Pseudomonadati</taxon>
        <taxon>Pseudomonadota</taxon>
        <taxon>Alphaproteobacteria</taxon>
        <taxon>Hyphomicrobiales</taxon>
        <taxon>Phyllobacteriaceae</taxon>
        <taxon>Tianweitania</taxon>
    </lineage>
</organism>
<dbReference type="PANTHER" id="PTHR12526:SF638">
    <property type="entry name" value="SPORE COAT PROTEIN SA"/>
    <property type="match status" value="1"/>
</dbReference>
<feature type="domain" description="Glycosyl transferase family 1" evidence="1">
    <location>
        <begin position="232"/>
        <end position="375"/>
    </location>
</feature>
<dbReference type="InterPro" id="IPR001296">
    <property type="entry name" value="Glyco_trans_1"/>
</dbReference>
<dbReference type="EMBL" id="JAGIYY010000013">
    <property type="protein sequence ID" value="MBP0441371.1"/>
    <property type="molecule type" value="Genomic_DNA"/>
</dbReference>
<dbReference type="Pfam" id="PF00534">
    <property type="entry name" value="Glycos_transf_1"/>
    <property type="match status" value="1"/>
</dbReference>
<dbReference type="RefSeq" id="WP_209337396.1">
    <property type="nucleotide sequence ID" value="NZ_JAGIYY010000013.1"/>
</dbReference>
<gene>
    <name evidence="3" type="ORF">J5Y06_22230</name>
</gene>
<evidence type="ECO:0000259" key="1">
    <source>
        <dbReference type="Pfam" id="PF00534"/>
    </source>
</evidence>
<dbReference type="PANTHER" id="PTHR12526">
    <property type="entry name" value="GLYCOSYLTRANSFERASE"/>
    <property type="match status" value="1"/>
</dbReference>
<dbReference type="Proteomes" id="UP000666240">
    <property type="component" value="Unassembled WGS sequence"/>
</dbReference>
<dbReference type="InterPro" id="IPR028098">
    <property type="entry name" value="Glyco_trans_4-like_N"/>
</dbReference>
<keyword evidence="4" id="KW-1185">Reference proteome</keyword>
<dbReference type="EC" id="2.4.-.-" evidence="3"/>
<reference evidence="3" key="1">
    <citation type="submission" date="2021-03" db="EMBL/GenBank/DDBJ databases">
        <title>Genome sequencing and assembly of Tianweitania sediminis.</title>
        <authorList>
            <person name="Chhetri G."/>
        </authorList>
    </citation>
    <scope>NUCLEOTIDE SEQUENCE</scope>
    <source>
        <strain evidence="3">Z8</strain>
    </source>
</reference>